<dbReference type="Proteomes" id="UP001066276">
    <property type="component" value="Chromosome 5"/>
</dbReference>
<evidence type="ECO:0000256" key="1">
    <source>
        <dbReference type="SAM" id="MobiDB-lite"/>
    </source>
</evidence>
<keyword evidence="3" id="KW-1185">Reference proteome</keyword>
<evidence type="ECO:0000313" key="2">
    <source>
        <dbReference type="EMBL" id="KAJ1149562.1"/>
    </source>
</evidence>
<name>A0AAV7RA30_PLEWA</name>
<feature type="region of interest" description="Disordered" evidence="1">
    <location>
        <begin position="65"/>
        <end position="93"/>
    </location>
</feature>
<dbReference type="EMBL" id="JANPWB010000009">
    <property type="protein sequence ID" value="KAJ1149562.1"/>
    <property type="molecule type" value="Genomic_DNA"/>
</dbReference>
<proteinExistence type="predicted"/>
<accession>A0AAV7RA30</accession>
<comment type="caution">
    <text evidence="2">The sequence shown here is derived from an EMBL/GenBank/DDBJ whole genome shotgun (WGS) entry which is preliminary data.</text>
</comment>
<gene>
    <name evidence="2" type="ORF">NDU88_002369</name>
</gene>
<reference evidence="2" key="1">
    <citation type="journal article" date="2022" name="bioRxiv">
        <title>Sequencing and chromosome-scale assembly of the giantPleurodeles waltlgenome.</title>
        <authorList>
            <person name="Brown T."/>
            <person name="Elewa A."/>
            <person name="Iarovenko S."/>
            <person name="Subramanian E."/>
            <person name="Araus A.J."/>
            <person name="Petzold A."/>
            <person name="Susuki M."/>
            <person name="Suzuki K.-i.T."/>
            <person name="Hayashi T."/>
            <person name="Toyoda A."/>
            <person name="Oliveira C."/>
            <person name="Osipova E."/>
            <person name="Leigh N.D."/>
            <person name="Simon A."/>
            <person name="Yun M.H."/>
        </authorList>
    </citation>
    <scope>NUCLEOTIDE SEQUENCE</scope>
    <source>
        <strain evidence="2">20211129_DDA</strain>
        <tissue evidence="2">Liver</tissue>
    </source>
</reference>
<organism evidence="2 3">
    <name type="scientific">Pleurodeles waltl</name>
    <name type="common">Iberian ribbed newt</name>
    <dbReference type="NCBI Taxonomy" id="8319"/>
    <lineage>
        <taxon>Eukaryota</taxon>
        <taxon>Metazoa</taxon>
        <taxon>Chordata</taxon>
        <taxon>Craniata</taxon>
        <taxon>Vertebrata</taxon>
        <taxon>Euteleostomi</taxon>
        <taxon>Amphibia</taxon>
        <taxon>Batrachia</taxon>
        <taxon>Caudata</taxon>
        <taxon>Salamandroidea</taxon>
        <taxon>Salamandridae</taxon>
        <taxon>Pleurodelinae</taxon>
        <taxon>Pleurodeles</taxon>
    </lineage>
</organism>
<dbReference type="AlphaFoldDB" id="A0AAV7RA30"/>
<protein>
    <submittedName>
        <fullName evidence="2">Uncharacterized protein</fullName>
    </submittedName>
</protein>
<feature type="compositionally biased region" description="Polar residues" evidence="1">
    <location>
        <begin position="71"/>
        <end position="86"/>
    </location>
</feature>
<sequence>MGACLCPGDVSLSAKEVKAQEARRGEHQLRSLLLRAPGAPYAVCLRCSQIPQRARVVAVNFSGRSARRGQNMAQQKRPQGAPSTKQRCPAPAP</sequence>
<evidence type="ECO:0000313" key="3">
    <source>
        <dbReference type="Proteomes" id="UP001066276"/>
    </source>
</evidence>